<protein>
    <submittedName>
        <fullName evidence="1">Chid1</fullName>
    </submittedName>
</protein>
<accession>A0AAW2YTY5</accession>
<name>A0AAW2YTY5_9EUKA</name>
<proteinExistence type="predicted"/>
<dbReference type="Proteomes" id="UP001431209">
    <property type="component" value="Unassembled WGS sequence"/>
</dbReference>
<dbReference type="EMBL" id="JAOPGA020000701">
    <property type="protein sequence ID" value="KAL0480888.1"/>
    <property type="molecule type" value="Genomic_DNA"/>
</dbReference>
<sequence>MNNHIDFSPQQSLPAPYVWREETLEELLQIGLEQESRTRQLIGVDTSLEQRRRNSSLRIISLPLSQC</sequence>
<keyword evidence="2" id="KW-1185">Reference proteome</keyword>
<gene>
    <name evidence="1" type="ORF">AKO1_004063</name>
</gene>
<organism evidence="1 2">
    <name type="scientific">Acrasis kona</name>
    <dbReference type="NCBI Taxonomy" id="1008807"/>
    <lineage>
        <taxon>Eukaryota</taxon>
        <taxon>Discoba</taxon>
        <taxon>Heterolobosea</taxon>
        <taxon>Tetramitia</taxon>
        <taxon>Eutetramitia</taxon>
        <taxon>Acrasidae</taxon>
        <taxon>Acrasis</taxon>
    </lineage>
</organism>
<evidence type="ECO:0000313" key="1">
    <source>
        <dbReference type="EMBL" id="KAL0480888.1"/>
    </source>
</evidence>
<evidence type="ECO:0000313" key="2">
    <source>
        <dbReference type="Proteomes" id="UP001431209"/>
    </source>
</evidence>
<comment type="caution">
    <text evidence="1">The sequence shown here is derived from an EMBL/GenBank/DDBJ whole genome shotgun (WGS) entry which is preliminary data.</text>
</comment>
<dbReference type="AlphaFoldDB" id="A0AAW2YTY5"/>
<reference evidence="1 2" key="1">
    <citation type="submission" date="2024-03" db="EMBL/GenBank/DDBJ databases">
        <title>The Acrasis kona genome and developmental transcriptomes reveal deep origins of eukaryotic multicellular pathways.</title>
        <authorList>
            <person name="Sheikh S."/>
            <person name="Fu C.-J."/>
            <person name="Brown M.W."/>
            <person name="Baldauf S.L."/>
        </authorList>
    </citation>
    <scope>NUCLEOTIDE SEQUENCE [LARGE SCALE GENOMIC DNA]</scope>
    <source>
        <strain evidence="1 2">ATCC MYA-3509</strain>
    </source>
</reference>